<accession>A0ABD7NIK7</accession>
<dbReference type="EMBL" id="UIXM01000001">
    <property type="protein sequence ID" value="SVS23811.1"/>
    <property type="molecule type" value="Genomic_DNA"/>
</dbReference>
<evidence type="ECO:0000313" key="2">
    <source>
        <dbReference type="Proteomes" id="UP000259497"/>
    </source>
</evidence>
<protein>
    <recommendedName>
        <fullName evidence="3">HNH endonuclease 5 domain-containing protein</fullName>
    </recommendedName>
</protein>
<dbReference type="Proteomes" id="UP000259497">
    <property type="component" value="Unassembled WGS sequence"/>
</dbReference>
<name>A0ABD7NIK7_KLEPN</name>
<comment type="caution">
    <text evidence="1">The sequence shown here is derived from an EMBL/GenBank/DDBJ whole genome shotgun (WGS) entry which is preliminary data.</text>
</comment>
<gene>
    <name evidence="1" type="ORF">SAMEA3649733_00460</name>
</gene>
<organism evidence="1 2">
    <name type="scientific">Klebsiella pneumoniae</name>
    <dbReference type="NCBI Taxonomy" id="573"/>
    <lineage>
        <taxon>Bacteria</taxon>
        <taxon>Pseudomonadati</taxon>
        <taxon>Pseudomonadota</taxon>
        <taxon>Gammaproteobacteria</taxon>
        <taxon>Enterobacterales</taxon>
        <taxon>Enterobacteriaceae</taxon>
        <taxon>Klebsiella/Raoultella group</taxon>
        <taxon>Klebsiella</taxon>
        <taxon>Klebsiella pneumoniae complex</taxon>
    </lineage>
</organism>
<evidence type="ECO:0008006" key="3">
    <source>
        <dbReference type="Google" id="ProtNLM"/>
    </source>
</evidence>
<dbReference type="AlphaFoldDB" id="A0ABD7NIK7"/>
<evidence type="ECO:0000313" key="1">
    <source>
        <dbReference type="EMBL" id="SVS23811.1"/>
    </source>
</evidence>
<proteinExistence type="predicted"/>
<sequence>MTNFTSRKIVFFRKNYTPIFSHTVLNSSKKYLWKSKIRKCRFCDKTEAETTFKSISHSISNFLGNNELISFDECDKCNNFFSINYEKDLDNLTKVYRTIGFIKGKKKLPSYKTKNKDIRFEHNENGLHITSKVNSSARTFSFNKKEVDFTLDYGSFIPTNAYRALLKMALSITPPDELPFLSDIKRWLMEPSGFRFNLNPQCIITTLLPGNIIATKPHLILLKKTSNFKRLPTYIFQIRFGHVAMQIFMPTNKDLKERHSFYPLRLPTLDEKNIPFKMVSIEKENYASSEVVRDKKTQVSFIFDEVTIEKI</sequence>
<dbReference type="RefSeq" id="WP_142900241.1">
    <property type="nucleotide sequence ID" value="NZ_UIXM01000001.1"/>
</dbReference>
<reference evidence="1 2" key="1">
    <citation type="submission" date="2018-08" db="EMBL/GenBank/DDBJ databases">
        <authorList>
            <consortium name="Pathogen Informatics"/>
        </authorList>
    </citation>
    <scope>NUCLEOTIDE SEQUENCE [LARGE SCALE GENOMIC DNA]</scope>
    <source>
        <strain evidence="1 2">EuSCAPE_GR114</strain>
    </source>
</reference>